<keyword evidence="4 7" id="KW-1133">Transmembrane helix</keyword>
<evidence type="ECO:0000256" key="7">
    <source>
        <dbReference type="SAM" id="Phobius"/>
    </source>
</evidence>
<accession>A0A0W1RDZ7</accession>
<dbReference type="STRING" id="1514971.AUR64_00200"/>
<evidence type="ECO:0000259" key="8">
    <source>
        <dbReference type="Pfam" id="PF01478"/>
    </source>
</evidence>
<feature type="transmembrane region" description="Helical" evidence="7">
    <location>
        <begin position="63"/>
        <end position="82"/>
    </location>
</feature>
<evidence type="ECO:0000256" key="6">
    <source>
        <dbReference type="SAM" id="MobiDB-lite"/>
    </source>
</evidence>
<evidence type="ECO:0000256" key="3">
    <source>
        <dbReference type="ARBA" id="ARBA00022692"/>
    </source>
</evidence>
<evidence type="ECO:0000256" key="5">
    <source>
        <dbReference type="ARBA" id="ARBA00023136"/>
    </source>
</evidence>
<feature type="domain" description="Preflagellin peptidase C-terminal" evidence="9">
    <location>
        <begin position="290"/>
        <end position="322"/>
    </location>
</feature>
<name>A0A0W1RDZ7_9EURY</name>
<evidence type="ECO:0000313" key="10">
    <source>
        <dbReference type="EMBL" id="KTG11649.1"/>
    </source>
</evidence>
<gene>
    <name evidence="10" type="ORF">AUR64_00200</name>
</gene>
<dbReference type="Pfam" id="PF01478">
    <property type="entry name" value="Peptidase_A24"/>
    <property type="match status" value="1"/>
</dbReference>
<reference evidence="10 11" key="1">
    <citation type="submission" date="2015-12" db="EMBL/GenBank/DDBJ databases">
        <title>Haloprofundus marisrubri gen. nov., sp. nov., an extremely halophilic archaeon isolated from the Discovery deep brine-seawater interface in the Red Sea.</title>
        <authorList>
            <person name="Zhang G."/>
            <person name="Stingl U."/>
            <person name="Rashid M."/>
        </authorList>
    </citation>
    <scope>NUCLEOTIDE SEQUENCE [LARGE SCALE GENOMIC DNA]</scope>
    <source>
        <strain evidence="10 11">SB9</strain>
    </source>
</reference>
<organism evidence="10 11">
    <name type="scientific">Haloprofundus marisrubri</name>
    <dbReference type="NCBI Taxonomy" id="1514971"/>
    <lineage>
        <taxon>Archaea</taxon>
        <taxon>Methanobacteriati</taxon>
        <taxon>Methanobacteriota</taxon>
        <taxon>Stenosarchaea group</taxon>
        <taxon>Halobacteria</taxon>
        <taxon>Halobacteriales</taxon>
        <taxon>Haloferacaceae</taxon>
        <taxon>Haloprofundus</taxon>
    </lineage>
</organism>
<feature type="region of interest" description="Disordered" evidence="6">
    <location>
        <begin position="210"/>
        <end position="244"/>
    </location>
</feature>
<feature type="transmembrane region" description="Helical" evidence="7">
    <location>
        <begin position="122"/>
        <end position="143"/>
    </location>
</feature>
<feature type="domain" description="Prepilin type IV endopeptidase peptidase" evidence="8">
    <location>
        <begin position="12"/>
        <end position="131"/>
    </location>
</feature>
<feature type="transmembrane region" description="Helical" evidence="7">
    <location>
        <begin position="34"/>
        <end position="51"/>
    </location>
</feature>
<dbReference type="OrthoDB" id="19094at2157"/>
<feature type="transmembrane region" description="Helical" evidence="7">
    <location>
        <begin position="6"/>
        <end position="22"/>
    </location>
</feature>
<dbReference type="InterPro" id="IPR009655">
    <property type="entry name" value="Preflagellin_peptidase_C"/>
</dbReference>
<evidence type="ECO:0000256" key="1">
    <source>
        <dbReference type="ARBA" id="ARBA00004651"/>
    </source>
</evidence>
<dbReference type="GO" id="GO:0004190">
    <property type="term" value="F:aspartic-type endopeptidase activity"/>
    <property type="evidence" value="ECO:0007669"/>
    <property type="project" value="InterPro"/>
</dbReference>
<dbReference type="PANTHER" id="PTHR36506:SF1">
    <property type="entry name" value="PREFLAGELLIN PEPTIDASE"/>
    <property type="match status" value="1"/>
</dbReference>
<evidence type="ECO:0000259" key="9">
    <source>
        <dbReference type="Pfam" id="PF06847"/>
    </source>
</evidence>
<dbReference type="RefSeq" id="WP_058579934.1">
    <property type="nucleotide sequence ID" value="NZ_LOPU01000001.1"/>
</dbReference>
<sequence>MLGTMPDLLRLLVVPVFLWAAWRDVKTRRLPNRMWPPLAALGIVLLGWDLWATYPFGPLDSLFLLQVGISVFFVAPIGYAFWYIGGFGAADAKALIVLALIFPTFPSYLVSGVELPFVETTLGVFSFTILTNAVLVAVAYPLVLGLRNLVTRQFSPVMFLGRPVSVDSLSTRHGSLFETPDGYTRNGLDLDALRMYLRWRGTTLSALRADPDAHRDPESVTETYPVGDGSVDDAPSDSPTVADGGAVVRERPEQNSTDYEDPWAAEKFLNSLEWSAYGTTPEKLRNGLDLVSTREEVWMMPGLPFIVPMFVGLLVALTYGDVLFGVLGAVGLV</sequence>
<dbReference type="GO" id="GO:0005886">
    <property type="term" value="C:plasma membrane"/>
    <property type="evidence" value="ECO:0007669"/>
    <property type="project" value="UniProtKB-SubCell"/>
</dbReference>
<feature type="transmembrane region" description="Helical" evidence="7">
    <location>
        <begin position="303"/>
        <end position="330"/>
    </location>
</feature>
<dbReference type="AlphaFoldDB" id="A0A0W1RDZ7"/>
<keyword evidence="11" id="KW-1185">Reference proteome</keyword>
<dbReference type="InterPro" id="IPR052218">
    <property type="entry name" value="Preflagellin_Peptidase"/>
</dbReference>
<keyword evidence="5 7" id="KW-0472">Membrane</keyword>
<dbReference type="PANTHER" id="PTHR36506">
    <property type="entry name" value="PREFLAGELLIN PEPTIDASE"/>
    <property type="match status" value="1"/>
</dbReference>
<feature type="transmembrane region" description="Helical" evidence="7">
    <location>
        <begin position="94"/>
        <end position="110"/>
    </location>
</feature>
<dbReference type="Gene3D" id="1.20.120.1220">
    <property type="match status" value="2"/>
</dbReference>
<dbReference type="Gene3D" id="6.10.250.3240">
    <property type="match status" value="1"/>
</dbReference>
<evidence type="ECO:0000256" key="2">
    <source>
        <dbReference type="ARBA" id="ARBA00022475"/>
    </source>
</evidence>
<protein>
    <submittedName>
        <fullName evidence="10">Peptidase A24</fullName>
    </submittedName>
</protein>
<dbReference type="Pfam" id="PF06847">
    <property type="entry name" value="Arc_PepC_II"/>
    <property type="match status" value="1"/>
</dbReference>
<keyword evidence="2" id="KW-1003">Cell membrane</keyword>
<evidence type="ECO:0000313" key="11">
    <source>
        <dbReference type="Proteomes" id="UP000054387"/>
    </source>
</evidence>
<comment type="caution">
    <text evidence="10">The sequence shown here is derived from an EMBL/GenBank/DDBJ whole genome shotgun (WGS) entry which is preliminary data.</text>
</comment>
<keyword evidence="3 7" id="KW-0812">Transmembrane</keyword>
<evidence type="ECO:0000256" key="4">
    <source>
        <dbReference type="ARBA" id="ARBA00022989"/>
    </source>
</evidence>
<dbReference type="InterPro" id="IPR000045">
    <property type="entry name" value="Prepilin_IV_endopep_pep"/>
</dbReference>
<dbReference type="EMBL" id="LOPU01000001">
    <property type="protein sequence ID" value="KTG11649.1"/>
    <property type="molecule type" value="Genomic_DNA"/>
</dbReference>
<proteinExistence type="predicted"/>
<comment type="subcellular location">
    <subcellularLocation>
        <location evidence="1">Cell membrane</location>
        <topology evidence="1">Multi-pass membrane protein</topology>
    </subcellularLocation>
</comment>
<dbReference type="Proteomes" id="UP000054387">
    <property type="component" value="Unassembled WGS sequence"/>
</dbReference>